<feature type="compositionally biased region" description="Polar residues" evidence="1">
    <location>
        <begin position="64"/>
        <end position="83"/>
    </location>
</feature>
<evidence type="ECO:0000313" key="2">
    <source>
        <dbReference type="EMBL" id="MXQ91059.1"/>
    </source>
</evidence>
<sequence length="159" mass="17915">MQNVQVLKITIPMEDGKAQAFKTHVLRNIIVGKSSSPSKVGDKKQQKMKMGSKARAARDWRVKQNVSKQQGTQTHGSRTQHQKGQGPEFLLTLNRLEKLLQDGGQPFGGTMVLPGNKGRQRSTYVYHITTENKTQKIAVVQRQKGLIFQHKHQTECHCS</sequence>
<proteinExistence type="predicted"/>
<protein>
    <submittedName>
        <fullName evidence="2">Uncharacterized protein</fullName>
    </submittedName>
</protein>
<comment type="caution">
    <text evidence="2">The sequence shown here is derived from an EMBL/GenBank/DDBJ whole genome shotgun (WGS) entry which is preliminary data.</text>
</comment>
<keyword evidence="3" id="KW-1185">Reference proteome</keyword>
<accession>A0A6B0RLH1</accession>
<gene>
    <name evidence="2" type="ORF">E5288_WYG005570</name>
</gene>
<reference evidence="2" key="1">
    <citation type="submission" date="2019-10" db="EMBL/GenBank/DDBJ databases">
        <title>The sequence and de novo assembly of the wild yak genome.</title>
        <authorList>
            <person name="Liu Y."/>
        </authorList>
    </citation>
    <scope>NUCLEOTIDE SEQUENCE [LARGE SCALE GENOMIC DNA]</scope>
    <source>
        <strain evidence="2">WY2019</strain>
    </source>
</reference>
<evidence type="ECO:0000256" key="1">
    <source>
        <dbReference type="SAM" id="MobiDB-lite"/>
    </source>
</evidence>
<organism evidence="2 3">
    <name type="scientific">Bos mutus</name>
    <name type="common">wild yak</name>
    <dbReference type="NCBI Taxonomy" id="72004"/>
    <lineage>
        <taxon>Eukaryota</taxon>
        <taxon>Metazoa</taxon>
        <taxon>Chordata</taxon>
        <taxon>Craniata</taxon>
        <taxon>Vertebrata</taxon>
        <taxon>Euteleostomi</taxon>
        <taxon>Mammalia</taxon>
        <taxon>Eutheria</taxon>
        <taxon>Laurasiatheria</taxon>
        <taxon>Artiodactyla</taxon>
        <taxon>Ruminantia</taxon>
        <taxon>Pecora</taxon>
        <taxon>Bovidae</taxon>
        <taxon>Bovinae</taxon>
        <taxon>Bos</taxon>
    </lineage>
</organism>
<evidence type="ECO:0000313" key="3">
    <source>
        <dbReference type="Proteomes" id="UP000322234"/>
    </source>
</evidence>
<feature type="region of interest" description="Disordered" evidence="1">
    <location>
        <begin position="34"/>
        <end position="85"/>
    </location>
</feature>
<dbReference type="EMBL" id="VBQZ03000067">
    <property type="protein sequence ID" value="MXQ91059.1"/>
    <property type="molecule type" value="Genomic_DNA"/>
</dbReference>
<name>A0A6B0RLH1_9CETA</name>
<dbReference type="Proteomes" id="UP000322234">
    <property type="component" value="Unassembled WGS sequence"/>
</dbReference>
<dbReference type="AlphaFoldDB" id="A0A6B0RLH1"/>